<dbReference type="SUPFAM" id="SSF52540">
    <property type="entry name" value="P-loop containing nucleoside triphosphate hydrolases"/>
    <property type="match status" value="1"/>
</dbReference>
<keyword evidence="7" id="KW-1185">Reference proteome</keyword>
<feature type="compositionally biased region" description="Basic and acidic residues" evidence="4">
    <location>
        <begin position="707"/>
        <end position="717"/>
    </location>
</feature>
<evidence type="ECO:0000256" key="4">
    <source>
        <dbReference type="SAM" id="MobiDB-lite"/>
    </source>
</evidence>
<keyword evidence="1" id="KW-0472">Membrane</keyword>
<feature type="compositionally biased region" description="Basic and acidic residues" evidence="4">
    <location>
        <begin position="424"/>
        <end position="444"/>
    </location>
</feature>
<dbReference type="RefSeq" id="WP_357984161.1">
    <property type="nucleotide sequence ID" value="NZ_JBFAIH010000019.1"/>
</dbReference>
<feature type="compositionally biased region" description="Low complexity" evidence="4">
    <location>
        <begin position="501"/>
        <end position="517"/>
    </location>
</feature>
<feature type="compositionally biased region" description="Basic and acidic residues" evidence="4">
    <location>
        <begin position="1824"/>
        <end position="1837"/>
    </location>
</feature>
<organism evidence="6 7">
    <name type="scientific">Nocardia fusca</name>
    <dbReference type="NCBI Taxonomy" id="941183"/>
    <lineage>
        <taxon>Bacteria</taxon>
        <taxon>Bacillati</taxon>
        <taxon>Actinomycetota</taxon>
        <taxon>Actinomycetes</taxon>
        <taxon>Mycobacteriales</taxon>
        <taxon>Nocardiaceae</taxon>
        <taxon>Nocardia</taxon>
    </lineage>
</organism>
<feature type="region of interest" description="Disordered" evidence="4">
    <location>
        <begin position="1546"/>
        <end position="1566"/>
    </location>
</feature>
<dbReference type="Proteomes" id="UP001551658">
    <property type="component" value="Unassembled WGS sequence"/>
</dbReference>
<gene>
    <name evidence="6" type="ORF">AB0H72_26935</name>
</gene>
<feature type="region of interest" description="Disordered" evidence="4">
    <location>
        <begin position="1814"/>
        <end position="1876"/>
    </location>
</feature>
<feature type="compositionally biased region" description="Low complexity" evidence="4">
    <location>
        <begin position="394"/>
        <end position="418"/>
    </location>
</feature>
<evidence type="ECO:0000256" key="1">
    <source>
        <dbReference type="ARBA" id="ARBA00022475"/>
    </source>
</evidence>
<feature type="compositionally biased region" description="Low complexity" evidence="4">
    <location>
        <begin position="528"/>
        <end position="541"/>
    </location>
</feature>
<sequence length="4054" mass="432535">MVDSELLNPVVALRDAFEGLPDFVRLPIEMVVFGGMLPNTDISQMRWMAEELRTDAAALGQHADAVKNVLAQEHSIGRFGDGFRDALEQQQDGAGMLREQAAALADQADAAANEAEKHLCVMFVFAIDLAVRLVGMLMAASASGPAGVAAAAPAAQAGLLAGRARVTAMRAAWKQAYERIAANTAARMPKVGPGRFAVVGAVQAAGLTAGVDAGVQGFQVAAGHRDPLLMGADGTNPTGIDLRSIGLAGFAGVAGAAGGMLAARYAPTIFPAVGSSPMLAGLVHGTAGAVSGLGATALVAGWPEHYTELLGALVNGGFSGAVFARAGMPRPGVVPQTVDGSGGFVHPDGGAAGNAGPSVARGISPEARAEWARAEAAWSSGDRTGATVPDRAVSADGTSGAPTASSAAVTTPAAADSVPGGEPGHAERTESAGRSDPSAVDRPESATAAAQPAESVPGVVERAEPVSVVGRAEPVAAPGPSGHEAVADPMWASPDVRGTEPGAVAAHPDPAAVAAGPESVAGRVETSGAAAGADAARAGGRPETTGAPGRPETVMPAGRGDTPAPDGAQRNPAGGRMPGEALRTVSAAGETAPAPKVMDTAANRPHASTAAALTGAASDRPVPRGAASGAEAGRNGMGTEAGRVRSSDDGHTTSAQAGTDGAGSEPATAGGENTSGERVDPAADSGETTGEPGISGDRAVPGESDTSGDRALARDTESAGASGDRVPDGPTSRERAEEILADFHARSAEHLPANLRLSNLSDEAVAAGLFHGSERDSLSAGMEIIRRQTVSEQIPGGMVLRPTQLEGVLELAAGRPVEMLPGQGKTLMFMLHSMRQAVSEGSVLLVTTADGLAHREFTEYRRVLEPFGIDVLRADQESGFGHKPGRPAIVVATGETVGHLCNSGQEAPPRSVVIDEMDAVVDRGEKTFIRSESQSEAAAQPTAQEVFDAHDFLAGALAKGQLSHEDFGLKRLVEEVDIELPDGTFEIGADYWYDGQASLTSGGVEKVQALPGGQRWLQDMGRSRLEMAAAAEFTTRNKTHYVMDQGKIVIIDQGEHGLQRNPKTSSETRWSAEEGKAGLAQAVEAKEIRAAEAIGMSAEQHGIVLRADTDSATSITAAEIYGTDRFFDHVTGASGTLADLGGVLKTVYNLDTPHRVDPYNPVRLVEGAPEVHENTRAKLHALAESAHVMWDGGHGRFQEILCHRNDLVEKQVNALVRAGVPREAIEAVDATRIAKWGADWETRLQNVFDAAGAQGKILVINRQGQRGVDISPSDEVLAQGGMHVWMTEVPEQSYIYEQGKNRTARNGAPGSAQAFMSPQDGIIRNAVHLSGVHETVVSYEQAVGAHRADPTPETHHAVVESADALASLVPGLQDRAHHQQTAQFLLRYAPISEPEALLAAVTPWHPDNAGLAGSDTPADRVRRLAGLLGVPPPALTAGATDETTRIAETRTAEAADPLRELLRRAAVPPAAVEALHQSIDATAPGRAVRYALLTDEQALDHLISRRAPLAAALGWDAAEVEGAEGLRQVGDAATAAQRELARALTAAADPGPASERGPGPSSDVSPALAEVSTTMARDILGEALIGEVSGGAANRQYGSETEAATARADRTAPHADVVEAAAHYLATTALLDLVTEIHRRSPNNCVDNGVTGMRVLFPDKADHFTMPPGGLALRGRNWATTRQSFRNGAPQESRSLDDAVASLKQRPGGAQVLVYRWKNSEGRSTDADNHLVVLVNDSTDPARPKLKVVDFAASPDGDYTSDYGPEHLADRRALLNRAVPLATWQREQERYLGRLSAADRRFWTIDFDAAGELAGDPGTAAMTERPEVRPEQERAVEEAPAPVPEAGPPRQPGPRIDALNSRRGAEPVGVGARPSEDAVVAPAEPAATARQPQPAAEIEAGQPNWRVRRLRDELELARYLYHKEETKHAARAMIVRMREVLTALHPDATADQIESAFLAPERVLDGMVPRSVSLDELLAGGNLRELMQALYNPIVRRGDLMPGFETTGYAAPMLYAGLARLMNERGEQQSWEERARELGLDVIALREVRDRITGGDPQRDVGEGDLMDIVNQAHDAPDLDDIVAERTWSSAEERAFGLRQQVRLGITVQDWALLGMPLSRWEIHAIPGELVALRKSRLDPRRELRRDEHGLVREDILEDRLRFEDQLRSGSGITDTVGPVRFVIPAYAYDDNGRRMRDESGDAVVTDVFVYRDAGVVDAETALALDPGEFAVPLPWGTGSSTVTFDKEGRLFRELAVEQGIPLLAGISGSAARLASAFRWLRPEGVGPVDFAGAILAKLSPSHHSMYEQLRGMQLTGLRLPLVDEAVSRARYGAVNEMFAGLSEQFDRPPLHHTPEIVPFTLPDDGDTPRATTERDETGSTGAVGSTLPEPGGRDAGSPGWIGSRPADSGARPEESSSSEARRSGVTAENFPLPGRLDQKTRPHTAEAAADLDRLAEFAQDQADWANTVVADLRGLDRPPGPADWEQEFWKITDQRTTTTASEAGPGALSEAIDRPRRTRLGDIPRYGEGPIWIPGRQTPVGLPTWARETFAAAGARARRRFTAEGVTGDILETRIRLTDGTTALGRRLIRGETAENLAQEIRQRRAERTGKLPFPGPALAPGQVFSETSSQEERTRILDDAFAQLAAPGEFTTATWAEIAYKLFHAPQRKSGSDAVIRSFMAAVGVHHLGRVPEFPHDIDLLAMVTSQDEFIALILEHGNITGEIGSPSTGPVGDAVAPGGTIGRRPGDDAAGGADAGPGWVAVESLRRDVFAGHTTIADIGVALQAELRALPGGADYSVRGFDLADADVDIGELRVYAQAVLDICTVFPGHTKRSIVLGRHDFPRHIRTYDSSYPAERQRQIVLDLRTGRSRGQPEPFPMEISPVGERRGDSAERARYRWAVRDLVPHLGIPGWEYAGQLVLPTLMESFEQDFAATARPVERQRGPHWDAFDDWQVLQGLGRGDLMHALGREYTVAVGVAAAFAEGRAMAYSPAGRLYELLAAQDGIEKRPITGDAPIGELREATNAEMLGVPPDLVDEFSVIGADAHLGDPDTVARVNQAVGDTLQRLLRGFPGHENIKVSGFDSPHLDTDVVKEVARGMVWLMRTYPNTDIREVGFGDLSYEDAKAGTLPRYGAVRCYTESIVFDTTWAASAGEVRKEARRTVATGLHPESFLLRPVLAYTAHEYMHALGVAGSNDGEVAALEALADLYLAEELGEPTPAGWLAWLRTTIPAYGFDAAGRFIAEESVANGGADVAVRRYVLGPHAEVRASSLVQHDLLVEAAARNAQHGRWESMLDAHRFRRNESLLQRYRQAGTMLDVAGQVFDAARTRVLGAMDTSGGYAYSDRPERSHPSDAGNEDGARSEESRGNMGDGLIGRRPSVVPPAQRYGPGISDEWSELIDAGTSRLGRNRAIGARLQSVLRALPGHGDVVVKFDDARLTPEVLAEFARAWVTLFSRYPDVDVPVIEPSILWEGEAVSAFASDDRRRTRVAGSSAEQEPPQVLALYVNRRFFLKPDVFRSESARAGTPDDPYDDYFLEHVHRAVAAGELPAMVPDRPAYAVAVLAFAAALDISRGRADHPAVDELLREAFAGTGRPQHGPEFRRWQLEMLPDAVEWSTGVLEKSKALALGLLSTELPGQEEELLTGLAGLLDAHDGSAPRSVAATDTRSVPLPEPGNAALMPTTVIDDEWAALSTGHDIATHLRNVLYAETGRHFEVTGFDSEMDLDVLREYARTAFEFRDDLAAYNVPEIAIIDTEKANGTRSLGYAELAYDEDATPRRYEYERPSERAVRLVRARRLVLDRNYAMNAENFWRAKTIVADNGYHPDSGRHRPVRAVVLYELGHAADYAGHGVARTLIANALLGHYIAKRLGPSTVAGYEKWLKSRLCGYSFHADGRLNTGEAIASAFSDVRSQGYDNVGDAVRIIYDLTVKAADNSPAGRARRSLDRRRFGAARYHRRADGTITRRTSRSSIPLVDGTDPHGQGDTIQTSGTRGDGSTGLIGNRTFEPDTHSAGSAPGDGPRPTPWTLRRPGSSDSPRGNDTTTPGRRR</sequence>
<dbReference type="InterPro" id="IPR014018">
    <property type="entry name" value="SecA_motor_DEAD"/>
</dbReference>
<feature type="region of interest" description="Disordered" evidence="4">
    <location>
        <begin position="3343"/>
        <end position="3393"/>
    </location>
</feature>
<dbReference type="PANTHER" id="PTHR30612:SF0">
    <property type="entry name" value="CHLOROPLAST PROTEIN-TRANSPORTING ATPASE"/>
    <property type="match status" value="1"/>
</dbReference>
<protein>
    <recommendedName>
        <fullName evidence="5">SecA family profile domain-containing protein</fullName>
    </recommendedName>
</protein>
<evidence type="ECO:0000259" key="5">
    <source>
        <dbReference type="PROSITE" id="PS51196"/>
    </source>
</evidence>
<dbReference type="Gene3D" id="3.40.50.300">
    <property type="entry name" value="P-loop containing nucleotide triphosphate hydrolases"/>
    <property type="match status" value="2"/>
</dbReference>
<feature type="compositionally biased region" description="Basic and acidic residues" evidence="4">
    <location>
        <begin position="2346"/>
        <end position="2355"/>
    </location>
</feature>
<feature type="region of interest" description="Disordered" evidence="4">
    <location>
        <begin position="473"/>
        <end position="733"/>
    </location>
</feature>
<comment type="caution">
    <text evidence="6">The sequence shown here is derived from an EMBL/GenBank/DDBJ whole genome shotgun (WGS) entry which is preliminary data.</text>
</comment>
<keyword evidence="3" id="KW-0811">Translocation</keyword>
<keyword evidence="2" id="KW-0653">Protein transport</keyword>
<dbReference type="InterPro" id="IPR011115">
    <property type="entry name" value="SecA_DEAD"/>
</dbReference>
<evidence type="ECO:0000256" key="2">
    <source>
        <dbReference type="ARBA" id="ARBA00022927"/>
    </source>
</evidence>
<feature type="compositionally biased region" description="Pro residues" evidence="4">
    <location>
        <begin position="1841"/>
        <end position="1852"/>
    </location>
</feature>
<keyword evidence="2" id="KW-0813">Transport</keyword>
<dbReference type="SMART" id="SM00957">
    <property type="entry name" value="SecA_DEAD"/>
    <property type="match status" value="1"/>
</dbReference>
<name>A0ABV3FF38_9NOCA</name>
<evidence type="ECO:0000313" key="6">
    <source>
        <dbReference type="EMBL" id="MEV0366344.1"/>
    </source>
</evidence>
<proteinExistence type="predicted"/>
<feature type="region of interest" description="Disordered" evidence="4">
    <location>
        <begin position="2346"/>
        <end position="2446"/>
    </location>
</feature>
<dbReference type="Gene3D" id="3.90.1440.10">
    <property type="entry name" value="SecA, preprotein cross-linking domain"/>
    <property type="match status" value="1"/>
</dbReference>
<evidence type="ECO:0000313" key="7">
    <source>
        <dbReference type="Proteomes" id="UP001551658"/>
    </source>
</evidence>
<feature type="region of interest" description="Disordered" evidence="4">
    <location>
        <begin position="3957"/>
        <end position="4054"/>
    </location>
</feature>
<dbReference type="InterPro" id="IPR000185">
    <property type="entry name" value="SecA"/>
</dbReference>
<feature type="region of interest" description="Disordered" evidence="4">
    <location>
        <begin position="373"/>
        <end position="460"/>
    </location>
</feature>
<feature type="compositionally biased region" description="Polar residues" evidence="4">
    <location>
        <begin position="4038"/>
        <end position="4054"/>
    </location>
</feature>
<reference evidence="6 7" key="1">
    <citation type="submission" date="2024-06" db="EMBL/GenBank/DDBJ databases">
        <title>The Natural Products Discovery Center: Release of the First 8490 Sequenced Strains for Exploring Actinobacteria Biosynthetic Diversity.</title>
        <authorList>
            <person name="Kalkreuter E."/>
            <person name="Kautsar S.A."/>
            <person name="Yang D."/>
            <person name="Bader C.D."/>
            <person name="Teijaro C.N."/>
            <person name="Fluegel L."/>
            <person name="Davis C.M."/>
            <person name="Simpson J.R."/>
            <person name="Lauterbach L."/>
            <person name="Steele A.D."/>
            <person name="Gui C."/>
            <person name="Meng S."/>
            <person name="Li G."/>
            <person name="Viehrig K."/>
            <person name="Ye F."/>
            <person name="Su P."/>
            <person name="Kiefer A.F."/>
            <person name="Nichols A."/>
            <person name="Cepeda A.J."/>
            <person name="Yan W."/>
            <person name="Fan B."/>
            <person name="Jiang Y."/>
            <person name="Adhikari A."/>
            <person name="Zheng C.-J."/>
            <person name="Schuster L."/>
            <person name="Cowan T.M."/>
            <person name="Smanski M.J."/>
            <person name="Chevrette M.G."/>
            <person name="De Carvalho L.P.S."/>
            <person name="Shen B."/>
        </authorList>
    </citation>
    <scope>NUCLEOTIDE SEQUENCE [LARGE SCALE GENOMIC DNA]</scope>
    <source>
        <strain evidence="6 7">NPDC050671</strain>
    </source>
</reference>
<evidence type="ECO:0000256" key="3">
    <source>
        <dbReference type="ARBA" id="ARBA00023010"/>
    </source>
</evidence>
<dbReference type="InterPro" id="IPR027417">
    <property type="entry name" value="P-loop_NTPase"/>
</dbReference>
<feature type="domain" description="SecA family profile" evidence="5">
    <location>
        <begin position="705"/>
        <end position="1352"/>
    </location>
</feature>
<feature type="compositionally biased region" description="Basic and acidic residues" evidence="4">
    <location>
        <begin position="2411"/>
        <end position="2423"/>
    </location>
</feature>
<feature type="compositionally biased region" description="Basic and acidic residues" evidence="4">
    <location>
        <begin position="642"/>
        <end position="651"/>
    </location>
</feature>
<feature type="compositionally biased region" description="Basic and acidic residues" evidence="4">
    <location>
        <begin position="2437"/>
        <end position="2446"/>
    </location>
</feature>
<dbReference type="PANTHER" id="PTHR30612">
    <property type="entry name" value="SECA INNER MEMBRANE COMPONENT OF SEC PROTEIN SECRETION SYSTEM"/>
    <property type="match status" value="1"/>
</dbReference>
<dbReference type="EMBL" id="JBFAIH010000019">
    <property type="protein sequence ID" value="MEV0366344.1"/>
    <property type="molecule type" value="Genomic_DNA"/>
</dbReference>
<dbReference type="Pfam" id="PF07517">
    <property type="entry name" value="SecA_DEAD"/>
    <property type="match status" value="1"/>
</dbReference>
<feature type="compositionally biased region" description="Low complexity" evidence="4">
    <location>
        <begin position="607"/>
        <end position="618"/>
    </location>
</feature>
<keyword evidence="1" id="KW-1003">Cell membrane</keyword>
<dbReference type="PROSITE" id="PS51196">
    <property type="entry name" value="SECA_MOTOR_DEAD"/>
    <property type="match status" value="1"/>
</dbReference>
<accession>A0ABV3FF38</accession>